<keyword evidence="6" id="KW-1185">Reference proteome</keyword>
<evidence type="ECO:0000256" key="1">
    <source>
        <dbReference type="ARBA" id="ARBA00022491"/>
    </source>
</evidence>
<dbReference type="PRINTS" id="PR00455">
    <property type="entry name" value="HTHTETR"/>
</dbReference>
<proteinExistence type="predicted"/>
<dbReference type="PROSITE" id="PS50977">
    <property type="entry name" value="HTH_TETR_2"/>
    <property type="match status" value="1"/>
</dbReference>
<dbReference type="Proteomes" id="UP000830639">
    <property type="component" value="Chromosome"/>
</dbReference>
<dbReference type="PANTHER" id="PTHR43479:SF7">
    <property type="entry name" value="TETR-FAMILY TRANSCRIPTIONAL REGULATOR"/>
    <property type="match status" value="1"/>
</dbReference>
<reference evidence="5 6" key="1">
    <citation type="submission" date="2022-04" db="EMBL/GenBank/DDBJ databases">
        <title>Mechanism of arsenic methylation and mitigation arsenic toxicity by Bacillus sp. LH14 from an Arsenic-Contaminated Paddy Soil.</title>
        <authorList>
            <person name="Wang D."/>
        </authorList>
    </citation>
    <scope>NUCLEOTIDE SEQUENCE [LARGE SCALE GENOMIC DNA]</scope>
    <source>
        <strain evidence="5 6">LH14</strain>
    </source>
</reference>
<accession>A0ABY4JLK5</accession>
<dbReference type="InterPro" id="IPR001647">
    <property type="entry name" value="HTH_TetR"/>
</dbReference>
<evidence type="ECO:0000313" key="6">
    <source>
        <dbReference type="Proteomes" id="UP000830639"/>
    </source>
</evidence>
<evidence type="ECO:0000256" key="3">
    <source>
        <dbReference type="PROSITE-ProRule" id="PRU00335"/>
    </source>
</evidence>
<dbReference type="EMBL" id="CP096034">
    <property type="protein sequence ID" value="UPM53738.1"/>
    <property type="molecule type" value="Genomic_DNA"/>
</dbReference>
<dbReference type="PANTHER" id="PTHR43479">
    <property type="entry name" value="ACREF/ENVCD OPERON REPRESSOR-RELATED"/>
    <property type="match status" value="1"/>
</dbReference>
<evidence type="ECO:0000256" key="2">
    <source>
        <dbReference type="ARBA" id="ARBA00023125"/>
    </source>
</evidence>
<keyword evidence="1" id="KW-0678">Repressor</keyword>
<evidence type="ECO:0000313" key="5">
    <source>
        <dbReference type="EMBL" id="UPM53738.1"/>
    </source>
</evidence>
<keyword evidence="2 3" id="KW-0238">DNA-binding</keyword>
<dbReference type="Pfam" id="PF00440">
    <property type="entry name" value="TetR_N"/>
    <property type="match status" value="1"/>
</dbReference>
<organism evidence="5 6">
    <name type="scientific">Gottfriedia acidiceleris</name>
    <dbReference type="NCBI Taxonomy" id="371036"/>
    <lineage>
        <taxon>Bacteria</taxon>
        <taxon>Bacillati</taxon>
        <taxon>Bacillota</taxon>
        <taxon>Bacilli</taxon>
        <taxon>Bacillales</taxon>
        <taxon>Bacillaceae</taxon>
        <taxon>Gottfriedia</taxon>
    </lineage>
</organism>
<dbReference type="RefSeq" id="WP_248266981.1">
    <property type="nucleotide sequence ID" value="NZ_CP096034.1"/>
</dbReference>
<protein>
    <submittedName>
        <fullName evidence="5">TetR/AcrR family transcriptional regulator</fullName>
    </submittedName>
</protein>
<dbReference type="Gene3D" id="1.10.357.10">
    <property type="entry name" value="Tetracycline Repressor, domain 2"/>
    <property type="match status" value="1"/>
</dbReference>
<dbReference type="InterPro" id="IPR009057">
    <property type="entry name" value="Homeodomain-like_sf"/>
</dbReference>
<sequence>MNQSLREIKVEKTKKLIKETLLDLIEEKGFEAISVRHITLKAGLNRGTFYLHYRDKYDLMEKSQNEILEGLQDRLIFIRPKEMNEFYSNDMVYPPILNVYHYLKENQRFIKILISTKGDPAFPRKMKEYIKETIYEKLVDLLEEEYMIEIPHEYTTAFISSAFFGLMEQWLEKEEPITPEEMAIMHMKLLKFMKKFVSQIAKP</sequence>
<feature type="domain" description="HTH tetR-type" evidence="4">
    <location>
        <begin position="11"/>
        <end position="71"/>
    </location>
</feature>
<feature type="DNA-binding region" description="H-T-H motif" evidence="3">
    <location>
        <begin position="34"/>
        <end position="53"/>
    </location>
</feature>
<dbReference type="SUPFAM" id="SSF46689">
    <property type="entry name" value="Homeodomain-like"/>
    <property type="match status" value="1"/>
</dbReference>
<gene>
    <name evidence="5" type="ORF">MY490_18450</name>
</gene>
<evidence type="ECO:0000259" key="4">
    <source>
        <dbReference type="PROSITE" id="PS50977"/>
    </source>
</evidence>
<dbReference type="InterPro" id="IPR039532">
    <property type="entry name" value="TetR_C_Firmicutes"/>
</dbReference>
<dbReference type="Pfam" id="PF14278">
    <property type="entry name" value="TetR_C_8"/>
    <property type="match status" value="1"/>
</dbReference>
<name>A0ABY4JLK5_9BACI</name>
<dbReference type="InterPro" id="IPR050624">
    <property type="entry name" value="HTH-type_Tx_Regulator"/>
</dbReference>